<evidence type="ECO:0000256" key="1">
    <source>
        <dbReference type="SAM" id="SignalP"/>
    </source>
</evidence>
<dbReference type="AlphaFoldDB" id="A0AAF3EA45"/>
<protein>
    <submittedName>
        <fullName evidence="3">Uncharacterized protein</fullName>
    </submittedName>
</protein>
<evidence type="ECO:0000313" key="2">
    <source>
        <dbReference type="Proteomes" id="UP000887575"/>
    </source>
</evidence>
<reference evidence="3" key="1">
    <citation type="submission" date="2024-02" db="UniProtKB">
        <authorList>
            <consortium name="WormBaseParasite"/>
        </authorList>
    </citation>
    <scope>IDENTIFICATION</scope>
</reference>
<keyword evidence="2" id="KW-1185">Reference proteome</keyword>
<feature type="chain" id="PRO_5042279087" evidence="1">
    <location>
        <begin position="23"/>
        <end position="188"/>
    </location>
</feature>
<dbReference type="WBParaSite" id="MBELARI_LOCUS1079">
    <property type="protein sequence ID" value="MBELARI_LOCUS1079"/>
    <property type="gene ID" value="MBELARI_LOCUS1079"/>
</dbReference>
<sequence length="188" mass="21239">MHPLRCVLILTVVLLERNVVITSDVDNCPKGQCMNVSLLELFDSTWEILESDLCEGICACTFCHSEDSLEKDPCECKLNGSALETRTGHLFVDFAQKIFDFYNKTSSDSDVIPECAERFKKGAIFGEILWFGWQIGRCTRTACQAMFWNIMFGNGKECSCEIGGDEEKELAFAHYIYQTGQVLLSFKP</sequence>
<keyword evidence="1" id="KW-0732">Signal</keyword>
<feature type="signal peptide" evidence="1">
    <location>
        <begin position="1"/>
        <end position="22"/>
    </location>
</feature>
<name>A0AAF3EA45_9BILA</name>
<organism evidence="2 3">
    <name type="scientific">Mesorhabditis belari</name>
    <dbReference type="NCBI Taxonomy" id="2138241"/>
    <lineage>
        <taxon>Eukaryota</taxon>
        <taxon>Metazoa</taxon>
        <taxon>Ecdysozoa</taxon>
        <taxon>Nematoda</taxon>
        <taxon>Chromadorea</taxon>
        <taxon>Rhabditida</taxon>
        <taxon>Rhabditina</taxon>
        <taxon>Rhabditomorpha</taxon>
        <taxon>Rhabditoidea</taxon>
        <taxon>Rhabditidae</taxon>
        <taxon>Mesorhabditinae</taxon>
        <taxon>Mesorhabditis</taxon>
    </lineage>
</organism>
<dbReference type="Proteomes" id="UP000887575">
    <property type="component" value="Unassembled WGS sequence"/>
</dbReference>
<accession>A0AAF3EA45</accession>
<evidence type="ECO:0000313" key="3">
    <source>
        <dbReference type="WBParaSite" id="MBELARI_LOCUS1079"/>
    </source>
</evidence>
<proteinExistence type="predicted"/>